<dbReference type="AlphaFoldDB" id="A0A3M6QTL4"/>
<evidence type="ECO:0000313" key="3">
    <source>
        <dbReference type="Proteomes" id="UP000278006"/>
    </source>
</evidence>
<dbReference type="SUPFAM" id="SSF51735">
    <property type="entry name" value="NAD(P)-binding Rossmann-fold domains"/>
    <property type="match status" value="1"/>
</dbReference>
<dbReference type="Proteomes" id="UP000278006">
    <property type="component" value="Unassembled WGS sequence"/>
</dbReference>
<evidence type="ECO:0000259" key="1">
    <source>
        <dbReference type="Pfam" id="PF13460"/>
    </source>
</evidence>
<dbReference type="Pfam" id="PF13460">
    <property type="entry name" value="NAD_binding_10"/>
    <property type="match status" value="1"/>
</dbReference>
<sequence>MYPNLLSISHPPVAAAPARTIAITGATGKLGRLLLPRLLQLGHHVRAISRRPVFEQTDSLDRLSWFTADLASPQTLHRPLQGVDAVFLLSPIGETMDQLQIGLIEAAAALRVPRIVKLSGSHWTMTPPSRTLAGALHHRIESRLAGHPGEVAIIRPNAWTQALLSGLAGPLEHGDEITSPYGNAAVAFTDIEDIADMAAHLLAVQALPARQPIVMSGPSAMDFTDIAAHLSERLGRCIRYRPLTNAEYAHQLQSSQPTPFLRHVKRQFAELIARGEAAPVTDATPRLLGQPARPPQHYLNRLAALV</sequence>
<dbReference type="OrthoDB" id="9798669at2"/>
<dbReference type="PANTHER" id="PTHR43162">
    <property type="match status" value="1"/>
</dbReference>
<dbReference type="Gene3D" id="3.40.50.720">
    <property type="entry name" value="NAD(P)-binding Rossmann-like Domain"/>
    <property type="match status" value="1"/>
</dbReference>
<gene>
    <name evidence="2" type="ORF">D8I35_12155</name>
</gene>
<protein>
    <submittedName>
        <fullName evidence="2">NAD-dependent epimerase/dehydratase family protein</fullName>
    </submittedName>
</protein>
<dbReference type="InterPro" id="IPR036291">
    <property type="entry name" value="NAD(P)-bd_dom_sf"/>
</dbReference>
<name>A0A3M6QTL4_9BURK</name>
<evidence type="ECO:0000313" key="2">
    <source>
        <dbReference type="EMBL" id="RMX05899.1"/>
    </source>
</evidence>
<accession>A0A3M6QTL4</accession>
<comment type="caution">
    <text evidence="2">The sequence shown here is derived from an EMBL/GenBank/DDBJ whole genome shotgun (WGS) entry which is preliminary data.</text>
</comment>
<dbReference type="PANTHER" id="PTHR43162:SF1">
    <property type="entry name" value="PRESTALK A DIFFERENTIATION PROTEIN A"/>
    <property type="match status" value="1"/>
</dbReference>
<dbReference type="RefSeq" id="WP_122229607.1">
    <property type="nucleotide sequence ID" value="NZ_RDQO01000003.1"/>
</dbReference>
<organism evidence="2 3">
    <name type="scientific">Corticibacter populi</name>
    <dbReference type="NCBI Taxonomy" id="1550736"/>
    <lineage>
        <taxon>Bacteria</taxon>
        <taxon>Pseudomonadati</taxon>
        <taxon>Pseudomonadota</taxon>
        <taxon>Betaproteobacteria</taxon>
        <taxon>Burkholderiales</taxon>
        <taxon>Comamonadaceae</taxon>
        <taxon>Corticibacter</taxon>
    </lineage>
</organism>
<dbReference type="EMBL" id="RDQO01000003">
    <property type="protein sequence ID" value="RMX05899.1"/>
    <property type="molecule type" value="Genomic_DNA"/>
</dbReference>
<dbReference type="InterPro" id="IPR016040">
    <property type="entry name" value="NAD(P)-bd_dom"/>
</dbReference>
<keyword evidence="3" id="KW-1185">Reference proteome</keyword>
<dbReference type="InterPro" id="IPR051604">
    <property type="entry name" value="Ergot_Alk_Oxidoreductase"/>
</dbReference>
<feature type="domain" description="NAD(P)-binding" evidence="1">
    <location>
        <begin position="25"/>
        <end position="124"/>
    </location>
</feature>
<dbReference type="Gene3D" id="3.90.25.10">
    <property type="entry name" value="UDP-galactose 4-epimerase, domain 1"/>
    <property type="match status" value="1"/>
</dbReference>
<reference evidence="2 3" key="1">
    <citation type="submission" date="2018-10" db="EMBL/GenBank/DDBJ databases">
        <title>Draft genome of Cortibacter populi DSM10536.</title>
        <authorList>
            <person name="Bernier A.-M."/>
            <person name="Bernard K."/>
        </authorList>
    </citation>
    <scope>NUCLEOTIDE SEQUENCE [LARGE SCALE GENOMIC DNA]</scope>
    <source>
        <strain evidence="2 3">DSM 105136</strain>
    </source>
</reference>
<proteinExistence type="predicted"/>